<sequence>MKTDMHTASSLPLLAEYHATLQQHTGFYDEPSIDAKKASFLESHAGMVANDCADTIELLARLVAFRDPLAGDDKEIIDHMAGALRLVGSALRLANDMERTAGQARRHHETTARQPALTKE</sequence>
<protein>
    <submittedName>
        <fullName evidence="2">Uncharacterized protein</fullName>
    </submittedName>
</protein>
<evidence type="ECO:0000313" key="3">
    <source>
        <dbReference type="Proteomes" id="UP000467214"/>
    </source>
</evidence>
<dbReference type="RefSeq" id="WP_160798150.1">
    <property type="nucleotide sequence ID" value="NZ_WSSB01000017.1"/>
</dbReference>
<dbReference type="EMBL" id="WSSB01000017">
    <property type="protein sequence ID" value="MXR38231.1"/>
    <property type="molecule type" value="Genomic_DNA"/>
</dbReference>
<keyword evidence="3" id="KW-1185">Reference proteome</keyword>
<proteinExistence type="predicted"/>
<name>A0A845BUE9_9NEIS</name>
<evidence type="ECO:0000256" key="1">
    <source>
        <dbReference type="SAM" id="MobiDB-lite"/>
    </source>
</evidence>
<reference evidence="2 3" key="1">
    <citation type="submission" date="2019-12" db="EMBL/GenBank/DDBJ databases">
        <title>Neisseriaceae gen. nov. sp. Genome sequencing and assembly.</title>
        <authorList>
            <person name="Liu Z."/>
            <person name="Li A."/>
        </authorList>
    </citation>
    <scope>NUCLEOTIDE SEQUENCE [LARGE SCALE GENOMIC DNA]</scope>
    <source>
        <strain evidence="2 3">B2N2-7</strain>
    </source>
</reference>
<accession>A0A845BUE9</accession>
<evidence type="ECO:0000313" key="2">
    <source>
        <dbReference type="EMBL" id="MXR38231.1"/>
    </source>
</evidence>
<dbReference type="AlphaFoldDB" id="A0A845BUE9"/>
<organism evidence="2 3">
    <name type="scientific">Craterilacuibacter sinensis</name>
    <dbReference type="NCBI Taxonomy" id="2686017"/>
    <lineage>
        <taxon>Bacteria</taxon>
        <taxon>Pseudomonadati</taxon>
        <taxon>Pseudomonadota</taxon>
        <taxon>Betaproteobacteria</taxon>
        <taxon>Neisseriales</taxon>
        <taxon>Neisseriaceae</taxon>
        <taxon>Craterilacuibacter</taxon>
    </lineage>
</organism>
<dbReference type="Proteomes" id="UP000467214">
    <property type="component" value="Unassembled WGS sequence"/>
</dbReference>
<comment type="caution">
    <text evidence="2">The sequence shown here is derived from an EMBL/GenBank/DDBJ whole genome shotgun (WGS) entry which is preliminary data.</text>
</comment>
<gene>
    <name evidence="2" type="ORF">GQF02_14750</name>
</gene>
<feature type="region of interest" description="Disordered" evidence="1">
    <location>
        <begin position="99"/>
        <end position="120"/>
    </location>
</feature>